<evidence type="ECO:0000313" key="1">
    <source>
        <dbReference type="EMBL" id="CAD9307553.1"/>
    </source>
</evidence>
<reference evidence="2" key="1">
    <citation type="submission" date="2021-01" db="EMBL/GenBank/DDBJ databases">
        <authorList>
            <person name="Corre E."/>
            <person name="Pelletier E."/>
            <person name="Niang G."/>
            <person name="Scheremetjew M."/>
            <person name="Finn R."/>
            <person name="Kale V."/>
            <person name="Holt S."/>
            <person name="Cochrane G."/>
            <person name="Meng A."/>
            <person name="Brown T."/>
            <person name="Cohen L."/>
        </authorList>
    </citation>
    <scope>NUCLEOTIDE SEQUENCE</scope>
    <source>
        <strain evidence="2">ATCC 50979</strain>
    </source>
</reference>
<organism evidence="2">
    <name type="scientific">Sexangularia sp. CB-2014</name>
    <dbReference type="NCBI Taxonomy" id="1486929"/>
    <lineage>
        <taxon>Eukaryota</taxon>
        <taxon>Amoebozoa</taxon>
        <taxon>Tubulinea</taxon>
        <taxon>Elardia</taxon>
        <taxon>Arcellinida</taxon>
        <taxon>Arcellinida incertae sedis</taxon>
        <taxon>Sexangularia</taxon>
    </lineage>
</organism>
<gene>
    <name evidence="1" type="ORF">SSP0437_LOCUS11443</name>
    <name evidence="2" type="ORF">SSP0437_LOCUS11444</name>
</gene>
<proteinExistence type="predicted"/>
<dbReference type="AlphaFoldDB" id="A0A6U0JTG2"/>
<dbReference type="EMBL" id="HBGL01014638">
    <property type="protein sequence ID" value="CAD9307553.1"/>
    <property type="molecule type" value="Transcribed_RNA"/>
</dbReference>
<dbReference type="EMBL" id="HBGL01014639">
    <property type="protein sequence ID" value="CAD9307554.1"/>
    <property type="molecule type" value="Transcribed_RNA"/>
</dbReference>
<protein>
    <submittedName>
        <fullName evidence="2">Uncharacterized protein</fullName>
    </submittedName>
</protein>
<evidence type="ECO:0000313" key="2">
    <source>
        <dbReference type="EMBL" id="CAD9307554.1"/>
    </source>
</evidence>
<name>A0A6U0JTG2_9EUKA</name>
<sequence length="149" mass="16616">MSLEPDGPFSSRVYRTIDDVKESVRAARGDSSADGGQVHRADVILQACSMHIRREAARLRPYRRDEARKACALQEAKLASCWAELKDKGALGGWKTVLGGAAGLCVDESRDVWSCMGQAKQTFRANEARWIMGETEQVRDLLRRDGYEL</sequence>
<accession>A0A6U0JTG2</accession>